<dbReference type="GO" id="GO:0003964">
    <property type="term" value="F:RNA-directed DNA polymerase activity"/>
    <property type="evidence" value="ECO:0007669"/>
    <property type="project" value="UniProtKB-EC"/>
</dbReference>
<dbReference type="PROSITE" id="PS50994">
    <property type="entry name" value="INTEGRASE"/>
    <property type="match status" value="1"/>
</dbReference>
<dbReference type="SUPFAM" id="SSF53098">
    <property type="entry name" value="Ribonuclease H-like"/>
    <property type="match status" value="1"/>
</dbReference>
<accession>A0A821R629</accession>
<dbReference type="InterPro" id="IPR041588">
    <property type="entry name" value="Integrase_H2C2"/>
</dbReference>
<dbReference type="PANTHER" id="PTHR37984">
    <property type="entry name" value="PROTEIN CBG26694"/>
    <property type="match status" value="1"/>
</dbReference>
<dbReference type="InterPro" id="IPR012337">
    <property type="entry name" value="RNaseH-like_sf"/>
</dbReference>
<dbReference type="EC" id="2.7.7.49" evidence="1"/>
<dbReference type="OrthoDB" id="7386036at2759"/>
<evidence type="ECO:0000256" key="2">
    <source>
        <dbReference type="SAM" id="MobiDB-lite"/>
    </source>
</evidence>
<reference evidence="4" key="1">
    <citation type="submission" date="2021-02" db="EMBL/GenBank/DDBJ databases">
        <authorList>
            <person name="Steward A R."/>
        </authorList>
    </citation>
    <scope>NUCLEOTIDE SEQUENCE</scope>
</reference>
<comment type="caution">
    <text evidence="4">The sequence shown here is derived from an EMBL/GenBank/DDBJ whole genome shotgun (WGS) entry which is preliminary data.</text>
</comment>
<organism evidence="4 5">
    <name type="scientific">Pieris macdunnoughi</name>
    <dbReference type="NCBI Taxonomy" id="345717"/>
    <lineage>
        <taxon>Eukaryota</taxon>
        <taxon>Metazoa</taxon>
        <taxon>Ecdysozoa</taxon>
        <taxon>Arthropoda</taxon>
        <taxon>Hexapoda</taxon>
        <taxon>Insecta</taxon>
        <taxon>Pterygota</taxon>
        <taxon>Neoptera</taxon>
        <taxon>Endopterygota</taxon>
        <taxon>Lepidoptera</taxon>
        <taxon>Glossata</taxon>
        <taxon>Ditrysia</taxon>
        <taxon>Papilionoidea</taxon>
        <taxon>Pieridae</taxon>
        <taxon>Pierinae</taxon>
        <taxon>Pieris</taxon>
    </lineage>
</organism>
<dbReference type="GO" id="GO:0003676">
    <property type="term" value="F:nucleic acid binding"/>
    <property type="evidence" value="ECO:0007669"/>
    <property type="project" value="InterPro"/>
</dbReference>
<dbReference type="Pfam" id="PF17921">
    <property type="entry name" value="Integrase_H2C2"/>
    <property type="match status" value="1"/>
</dbReference>
<evidence type="ECO:0000259" key="3">
    <source>
        <dbReference type="PROSITE" id="PS50994"/>
    </source>
</evidence>
<evidence type="ECO:0000256" key="1">
    <source>
        <dbReference type="ARBA" id="ARBA00012493"/>
    </source>
</evidence>
<dbReference type="EMBL" id="CAJOBZ010000011">
    <property type="protein sequence ID" value="CAF4833948.1"/>
    <property type="molecule type" value="Genomic_DNA"/>
</dbReference>
<name>A0A821R629_9NEOP</name>
<dbReference type="Gene3D" id="3.30.420.10">
    <property type="entry name" value="Ribonuclease H-like superfamily/Ribonuclease H"/>
    <property type="match status" value="1"/>
</dbReference>
<evidence type="ECO:0000313" key="4">
    <source>
        <dbReference type="EMBL" id="CAF4833948.1"/>
    </source>
</evidence>
<dbReference type="Proteomes" id="UP000663880">
    <property type="component" value="Unassembled WGS sequence"/>
</dbReference>
<dbReference type="InterPro" id="IPR036397">
    <property type="entry name" value="RNaseH_sf"/>
</dbReference>
<protein>
    <recommendedName>
        <fullName evidence="1">RNA-directed DNA polymerase</fullName>
        <ecNumber evidence="1">2.7.7.49</ecNumber>
    </recommendedName>
</protein>
<evidence type="ECO:0000313" key="5">
    <source>
        <dbReference type="Proteomes" id="UP000663880"/>
    </source>
</evidence>
<dbReference type="AlphaFoldDB" id="A0A821R629"/>
<proteinExistence type="predicted"/>
<dbReference type="GO" id="GO:0015074">
    <property type="term" value="P:DNA integration"/>
    <property type="evidence" value="ECO:0007669"/>
    <property type="project" value="InterPro"/>
</dbReference>
<dbReference type="PANTHER" id="PTHR37984:SF5">
    <property type="entry name" value="PROTEIN NYNRIN-LIKE"/>
    <property type="match status" value="1"/>
</dbReference>
<sequence>MVIRLFKGVSIQFYECTERIVFIDDENEQNAVILKFHLGKSCHRGIQETFTRIRRHFFWNNMKETISAVINSCEACKHMKYDRKPLKPYLQLTQKQHAPFQELFIDIFSIEGKTYLTLVYAFSKLRQAIEITIKGTPDVIRALIKYFSFYGIPKKISCDSGTEFNNDLLKEMMSLYKIQIHIDTPRNPNSMGIVKRFHSTLIEIYRLTKYEQQCTDAASIISLIMAYNNAIHTVTTLTPFEVVFGHVDSENAFNIDFEKRYLQKLIKDHAKRIKVLYKIISDKMLTFKENSREKRGGESDVPLPEGKTIFTKLINTRKSKDKPCFEKAIVTGKPERNTIPITIRGKHKKVKIKNIKRPSKVVLSDHDDTHEPQLGPSTSKG</sequence>
<dbReference type="Gene3D" id="1.10.340.70">
    <property type="match status" value="1"/>
</dbReference>
<gene>
    <name evidence="4" type="ORF">PMACD_LOCUS5561</name>
</gene>
<keyword evidence="5" id="KW-1185">Reference proteome</keyword>
<feature type="domain" description="Integrase catalytic" evidence="3">
    <location>
        <begin position="95"/>
        <end position="247"/>
    </location>
</feature>
<feature type="region of interest" description="Disordered" evidence="2">
    <location>
        <begin position="347"/>
        <end position="381"/>
    </location>
</feature>
<dbReference type="InterPro" id="IPR001584">
    <property type="entry name" value="Integrase_cat-core"/>
</dbReference>
<feature type="compositionally biased region" description="Basic residues" evidence="2">
    <location>
        <begin position="347"/>
        <end position="359"/>
    </location>
</feature>
<dbReference type="InterPro" id="IPR050951">
    <property type="entry name" value="Retrovirus_Pol_polyprotein"/>
</dbReference>